<name>A0A4P7N556_PYROR</name>
<evidence type="ECO:0000313" key="1">
    <source>
        <dbReference type="EMBL" id="QBZ57658.1"/>
    </source>
</evidence>
<protein>
    <submittedName>
        <fullName evidence="1">Uncharacterized protein</fullName>
    </submittedName>
</protein>
<organism evidence="1 2">
    <name type="scientific">Pyricularia oryzae</name>
    <name type="common">Rice blast fungus</name>
    <name type="synonym">Magnaporthe oryzae</name>
    <dbReference type="NCBI Taxonomy" id="318829"/>
    <lineage>
        <taxon>Eukaryota</taxon>
        <taxon>Fungi</taxon>
        <taxon>Dikarya</taxon>
        <taxon>Ascomycota</taxon>
        <taxon>Pezizomycotina</taxon>
        <taxon>Sordariomycetes</taxon>
        <taxon>Sordariomycetidae</taxon>
        <taxon>Magnaporthales</taxon>
        <taxon>Pyriculariaceae</taxon>
        <taxon>Pyricularia</taxon>
    </lineage>
</organism>
<sequence>MRVSTAFTALVGVCAQLLSAAPTQSFNVNHTMIPPCRQERFPCRIIVPGPRFSIVLWNAEAADLERENIESTCGVAAESWEVESFHVPPGGEDIGCVQAIATFNMANGSRDGPVACVGSGLTRPFAKIMCVD</sequence>
<dbReference type="Proteomes" id="UP000294847">
    <property type="component" value="Chromosome 2"/>
</dbReference>
<proteinExistence type="predicted"/>
<reference evidence="1 2" key="1">
    <citation type="journal article" date="2019" name="Mol. Biol. Evol.">
        <title>Blast fungal genomes show frequent chromosomal changes, gene gains and losses, and effector gene turnover.</title>
        <authorList>
            <person name="Gomez Luciano L.B."/>
            <person name="Jason Tsai I."/>
            <person name="Chuma I."/>
            <person name="Tosa Y."/>
            <person name="Chen Y.H."/>
            <person name="Li J.Y."/>
            <person name="Li M.Y."/>
            <person name="Jade Lu M.Y."/>
            <person name="Nakayashiki H."/>
            <person name="Li W.H."/>
        </authorList>
    </citation>
    <scope>NUCLEOTIDE SEQUENCE [LARGE SCALE GENOMIC DNA]</scope>
    <source>
        <strain evidence="1">MZ5-1-6</strain>
    </source>
</reference>
<gene>
    <name evidence="1" type="ORF">PoMZ_02592</name>
</gene>
<dbReference type="EMBL" id="CP034205">
    <property type="protein sequence ID" value="QBZ57658.1"/>
    <property type="molecule type" value="Genomic_DNA"/>
</dbReference>
<accession>A0A4P7N556</accession>
<dbReference type="AlphaFoldDB" id="A0A4P7N556"/>
<evidence type="ECO:0000313" key="2">
    <source>
        <dbReference type="Proteomes" id="UP000294847"/>
    </source>
</evidence>